<dbReference type="AlphaFoldDB" id="A0A285IUD1"/>
<feature type="domain" description="Glycosyltransferase 2-like" evidence="1">
    <location>
        <begin position="7"/>
        <end position="175"/>
    </location>
</feature>
<organism evidence="2 3">
    <name type="scientific">Arsukibacterium tuosuense</name>
    <dbReference type="NCBI Taxonomy" id="1323745"/>
    <lineage>
        <taxon>Bacteria</taxon>
        <taxon>Pseudomonadati</taxon>
        <taxon>Pseudomonadota</taxon>
        <taxon>Gammaproteobacteria</taxon>
        <taxon>Chromatiales</taxon>
        <taxon>Chromatiaceae</taxon>
        <taxon>Arsukibacterium</taxon>
    </lineage>
</organism>
<evidence type="ECO:0000259" key="1">
    <source>
        <dbReference type="Pfam" id="PF00535"/>
    </source>
</evidence>
<name>A0A285IUD1_9GAMM</name>
<evidence type="ECO:0000313" key="3">
    <source>
        <dbReference type="Proteomes" id="UP000219353"/>
    </source>
</evidence>
<dbReference type="Proteomes" id="UP000219353">
    <property type="component" value="Unassembled WGS sequence"/>
</dbReference>
<dbReference type="RefSeq" id="WP_212682388.1">
    <property type="nucleotide sequence ID" value="NZ_OBEB01000003.1"/>
</dbReference>
<dbReference type="InterPro" id="IPR001173">
    <property type="entry name" value="Glyco_trans_2-like"/>
</dbReference>
<keyword evidence="2" id="KW-0808">Transferase</keyword>
<proteinExistence type="predicted"/>
<evidence type="ECO:0000313" key="2">
    <source>
        <dbReference type="EMBL" id="SNY51640.1"/>
    </source>
</evidence>
<dbReference type="Gene3D" id="3.90.550.10">
    <property type="entry name" value="Spore Coat Polysaccharide Biosynthesis Protein SpsA, Chain A"/>
    <property type="match status" value="1"/>
</dbReference>
<gene>
    <name evidence="2" type="ORF">SAMN06297280_1926</name>
</gene>
<dbReference type="GO" id="GO:0016740">
    <property type="term" value="F:transferase activity"/>
    <property type="evidence" value="ECO:0007669"/>
    <property type="project" value="UniProtKB-KW"/>
</dbReference>
<keyword evidence="3" id="KW-1185">Reference proteome</keyword>
<dbReference type="InterPro" id="IPR050834">
    <property type="entry name" value="Glycosyltransf_2"/>
</dbReference>
<dbReference type="PANTHER" id="PTHR43685:SF11">
    <property type="entry name" value="GLYCOSYLTRANSFERASE TAGX-RELATED"/>
    <property type="match status" value="1"/>
</dbReference>
<sequence length="322" mass="36820">MSCPLVSVIMPCYNNESFVKAAVESVLLQDYPNFEVIVVDDGSTDGSFVELQRFGDRITIIQQKNLGAAAARNNGLETARGQYIAFLDSDDIWLPGKITAQVNYLEQHPETGLCYCQWAVCEHEVTSAEMIERFATTYLPMQTEQNFTGWLYLKLLEKSVIPTITVMLRRDVLEEVGLFNTNYRIGEDHDLWLRISFKYRITKLKNVYAVYRNNPDSITKSVQKQNFSLLVLQSAITNFGLTCPSGEQISEKLLNEYIGERHFSYGYNALVKGERNKALDSFKGCIKCRYKLFKATIFALICTIKPLYSFFLHHKNTVQKTS</sequence>
<reference evidence="3" key="1">
    <citation type="submission" date="2017-09" db="EMBL/GenBank/DDBJ databases">
        <authorList>
            <person name="Varghese N."/>
            <person name="Submissions S."/>
        </authorList>
    </citation>
    <scope>NUCLEOTIDE SEQUENCE [LARGE SCALE GENOMIC DNA]</scope>
    <source>
        <strain evidence="3">CGMCC 1.12461</strain>
    </source>
</reference>
<dbReference type="SUPFAM" id="SSF53448">
    <property type="entry name" value="Nucleotide-diphospho-sugar transferases"/>
    <property type="match status" value="1"/>
</dbReference>
<dbReference type="PANTHER" id="PTHR43685">
    <property type="entry name" value="GLYCOSYLTRANSFERASE"/>
    <property type="match status" value="1"/>
</dbReference>
<dbReference type="Pfam" id="PF00535">
    <property type="entry name" value="Glycos_transf_2"/>
    <property type="match status" value="1"/>
</dbReference>
<dbReference type="InterPro" id="IPR029044">
    <property type="entry name" value="Nucleotide-diphossugar_trans"/>
</dbReference>
<dbReference type="EMBL" id="OBEB01000003">
    <property type="protein sequence ID" value="SNY51640.1"/>
    <property type="molecule type" value="Genomic_DNA"/>
</dbReference>
<protein>
    <submittedName>
        <fullName evidence="2">Glycosyl transferase family 2</fullName>
    </submittedName>
</protein>
<accession>A0A285IUD1</accession>